<reference evidence="2 3" key="1">
    <citation type="submission" date="2019-03" db="EMBL/GenBank/DDBJ databases">
        <title>Draft genome sequences of novel Actinobacteria.</title>
        <authorList>
            <person name="Sahin N."/>
            <person name="Ay H."/>
            <person name="Saygin H."/>
        </authorList>
    </citation>
    <scope>NUCLEOTIDE SEQUENCE [LARGE SCALE GENOMIC DNA]</scope>
    <source>
        <strain evidence="2 3">5K548</strain>
    </source>
</reference>
<feature type="transmembrane region" description="Helical" evidence="1">
    <location>
        <begin position="210"/>
        <end position="231"/>
    </location>
</feature>
<keyword evidence="3" id="KW-1185">Reference proteome</keyword>
<dbReference type="Proteomes" id="UP000294723">
    <property type="component" value="Unassembled WGS sequence"/>
</dbReference>
<feature type="transmembrane region" description="Helical" evidence="1">
    <location>
        <begin position="271"/>
        <end position="291"/>
    </location>
</feature>
<feature type="transmembrane region" description="Helical" evidence="1">
    <location>
        <begin position="20"/>
        <end position="48"/>
    </location>
</feature>
<keyword evidence="1" id="KW-0812">Transmembrane</keyword>
<feature type="transmembrane region" description="Helical" evidence="1">
    <location>
        <begin position="84"/>
        <end position="104"/>
    </location>
</feature>
<feature type="transmembrane region" description="Helical" evidence="1">
    <location>
        <begin position="506"/>
        <end position="527"/>
    </location>
</feature>
<organism evidence="2 3">
    <name type="scientific">Saccharopolyspora karakumensis</name>
    <dbReference type="NCBI Taxonomy" id="2530386"/>
    <lineage>
        <taxon>Bacteria</taxon>
        <taxon>Bacillati</taxon>
        <taxon>Actinomycetota</taxon>
        <taxon>Actinomycetes</taxon>
        <taxon>Pseudonocardiales</taxon>
        <taxon>Pseudonocardiaceae</taxon>
        <taxon>Saccharopolyspora</taxon>
    </lineage>
</organism>
<evidence type="ECO:0000313" key="3">
    <source>
        <dbReference type="Proteomes" id="UP000294723"/>
    </source>
</evidence>
<dbReference type="InterPro" id="IPR046671">
    <property type="entry name" value="DUF6541"/>
</dbReference>
<dbReference type="EMBL" id="SMLA01000010">
    <property type="protein sequence ID" value="TDD89966.1"/>
    <property type="molecule type" value="Genomic_DNA"/>
</dbReference>
<feature type="transmembrane region" description="Helical" evidence="1">
    <location>
        <begin position="405"/>
        <end position="421"/>
    </location>
</feature>
<feature type="transmembrane region" description="Helical" evidence="1">
    <location>
        <begin position="60"/>
        <end position="78"/>
    </location>
</feature>
<feature type="transmembrane region" description="Helical" evidence="1">
    <location>
        <begin position="124"/>
        <end position="144"/>
    </location>
</feature>
<proteinExistence type="predicted"/>
<dbReference type="Pfam" id="PF20176">
    <property type="entry name" value="DUF6541"/>
    <property type="match status" value="1"/>
</dbReference>
<feature type="transmembrane region" description="Helical" evidence="1">
    <location>
        <begin position="243"/>
        <end position="265"/>
    </location>
</feature>
<name>A0A4R5BW54_9PSEU</name>
<dbReference type="AlphaFoldDB" id="A0A4R5BW54"/>
<protein>
    <recommendedName>
        <fullName evidence="4">4-amino-4-deoxy-L-arabinose transferase</fullName>
    </recommendedName>
</protein>
<evidence type="ECO:0000256" key="1">
    <source>
        <dbReference type="SAM" id="Phobius"/>
    </source>
</evidence>
<feature type="transmembrane region" description="Helical" evidence="1">
    <location>
        <begin position="428"/>
        <end position="446"/>
    </location>
</feature>
<sequence length="679" mass="71742">MAAPSPSEGRGFAVTGLASVSWMAAAPAALAAAVTLVLVGAPACYALGLRGIAAWGTAPLVPPAVIATTAVVTAPLNVRWSPSVAAAALVAFTILVLLGSRVWAWTGRGSDRPMSDPARTRLAAGIGVLVAVVIGSVVLVRGFGAPDLVSWTWDTTFHYSALAQILDSGDGSSLSLGALGDPRAKSGFYPAAWFDITSIVIMSTGAPLHVAANATTGTIAVLVWPLSCLFLARQVFGRAPVPLLLTSGLALAFGSFPWGLFYWGALWPYSLGQAMVPIGLGLVLSLTGLAVSDSVGRGRAAVLLPVLLLALGLAHTGALFGLAVLSVFPAGWVLAEWARRTHRAGRTVRAALSLLGVLVAVSAAFVAVSSTATVRDMAETNWPVSGTASAAVGEFLLNGTNGARALWALSAVIVVGAVSAWRARSARWIVTAHLGIGLLYVMTAGVQSPTTKSLTAFWFNDSHRFAAMLPTTGALLATFGIIALATSLQEWAERRSWFREFRLHRLATIGSVVLVVLVLLGLTKGLYQGRNALLLRNLHRPSVELAVKFDFYQRITHRIPEDAVVANNPEDASPFLWSLFHRQVLFPHINGSGNPNQRFLADHLHEVTTNPRVCQVAREVNVRFLLIDPVPTTRRIYPGLEDPVRAPGFELVESNGVMKLYKISACYPNGAPTSPHAGR</sequence>
<comment type="caution">
    <text evidence="2">The sequence shown here is derived from an EMBL/GenBank/DDBJ whole genome shotgun (WGS) entry which is preliminary data.</text>
</comment>
<evidence type="ECO:0000313" key="2">
    <source>
        <dbReference type="EMBL" id="TDD89966.1"/>
    </source>
</evidence>
<keyword evidence="1" id="KW-0472">Membrane</keyword>
<feature type="transmembrane region" description="Helical" evidence="1">
    <location>
        <begin position="466"/>
        <end position="485"/>
    </location>
</feature>
<accession>A0A4R5BW54</accession>
<evidence type="ECO:0008006" key="4">
    <source>
        <dbReference type="Google" id="ProtNLM"/>
    </source>
</evidence>
<gene>
    <name evidence="2" type="ORF">E1202_09400</name>
</gene>
<feature type="transmembrane region" description="Helical" evidence="1">
    <location>
        <begin position="350"/>
        <end position="372"/>
    </location>
</feature>
<keyword evidence="1" id="KW-1133">Transmembrane helix</keyword>